<dbReference type="EMBL" id="BOQL01000111">
    <property type="protein sequence ID" value="GIM80824.1"/>
    <property type="molecule type" value="Genomic_DNA"/>
</dbReference>
<keyword evidence="2" id="KW-1185">Reference proteome</keyword>
<organism evidence="1 2">
    <name type="scientific">Actinoplanes auranticolor</name>
    <dbReference type="NCBI Taxonomy" id="47988"/>
    <lineage>
        <taxon>Bacteria</taxon>
        <taxon>Bacillati</taxon>
        <taxon>Actinomycetota</taxon>
        <taxon>Actinomycetes</taxon>
        <taxon>Micromonosporales</taxon>
        <taxon>Micromonosporaceae</taxon>
        <taxon>Actinoplanes</taxon>
    </lineage>
</organism>
<comment type="caution">
    <text evidence="1">The sequence shown here is derived from an EMBL/GenBank/DDBJ whole genome shotgun (WGS) entry which is preliminary data.</text>
</comment>
<sequence length="287" mass="31705">MALVDWCRHCGVETRMTEEHLPPKSADNAAPITIYNEVNGELKVLRSYEQGHTIPSLCSDCNGGASKRGLPQAYATWRKDVVAHLGQWAASVQRAFGWDRNDLWLLAKSQTEAFWLPMEHGRGINPRGGVSLHPGRIVRQIIGMILAVQRTRRLRDEHPELIAAYESTGPTSLSGHSIHVALASTGTLAYFTDAVLSVTVNISSQRGPRTKPFWAIIFQPFVIMLCEGASAPVEAARIDTWLSYPDNAIYTKADRKTRYPIAHRGNLLVSFLHSSAGRAPLGEETIV</sequence>
<evidence type="ECO:0008006" key="3">
    <source>
        <dbReference type="Google" id="ProtNLM"/>
    </source>
</evidence>
<dbReference type="Proteomes" id="UP000681340">
    <property type="component" value="Unassembled WGS sequence"/>
</dbReference>
<reference evidence="1" key="1">
    <citation type="submission" date="2021-03" db="EMBL/GenBank/DDBJ databases">
        <title>Whole genome shotgun sequence of Actinoplanes auranticolor NBRC 12245.</title>
        <authorList>
            <person name="Komaki H."/>
            <person name="Tamura T."/>
        </authorList>
    </citation>
    <scope>NUCLEOTIDE SEQUENCE</scope>
    <source>
        <strain evidence="1">NBRC 12245</strain>
    </source>
</reference>
<protein>
    <recommendedName>
        <fullName evidence="3">HNH endonuclease</fullName>
    </recommendedName>
</protein>
<accession>A0A919T008</accession>
<name>A0A919T008_9ACTN</name>
<proteinExistence type="predicted"/>
<dbReference type="RefSeq" id="WP_212994987.1">
    <property type="nucleotide sequence ID" value="NZ_BAABEA010000036.1"/>
</dbReference>
<evidence type="ECO:0000313" key="1">
    <source>
        <dbReference type="EMBL" id="GIM80824.1"/>
    </source>
</evidence>
<dbReference type="AlphaFoldDB" id="A0A919T008"/>
<evidence type="ECO:0000313" key="2">
    <source>
        <dbReference type="Proteomes" id="UP000681340"/>
    </source>
</evidence>
<gene>
    <name evidence="1" type="ORF">Aau02nite_92220</name>
</gene>